<dbReference type="InterPro" id="IPR042202">
    <property type="entry name" value="Duffy-ag-bd_sf"/>
</dbReference>
<feature type="domain" description="Duffy-binding-like" evidence="8">
    <location>
        <begin position="1107"/>
        <end position="1218"/>
    </location>
</feature>
<feature type="region of interest" description="Disordered" evidence="1">
    <location>
        <begin position="1283"/>
        <end position="1324"/>
    </location>
</feature>
<feature type="domain" description="Duffy-antigen binding" evidence="4">
    <location>
        <begin position="1592"/>
        <end position="1808"/>
    </location>
</feature>
<feature type="compositionally biased region" description="Pro residues" evidence="1">
    <location>
        <begin position="1308"/>
        <end position="1318"/>
    </location>
</feature>
<dbReference type="VEuPathDB" id="PlasmoDB:PRCDC_1239700"/>
<feature type="region of interest" description="Disordered" evidence="1">
    <location>
        <begin position="728"/>
        <end position="837"/>
    </location>
</feature>
<feature type="region of interest" description="Disordered" evidence="1">
    <location>
        <begin position="2541"/>
        <end position="2571"/>
    </location>
</feature>
<feature type="domain" description="Duffy-antigen binding" evidence="4">
    <location>
        <begin position="111"/>
        <end position="315"/>
    </location>
</feature>
<keyword evidence="2" id="KW-1133">Transmembrane helix</keyword>
<dbReference type="Pfam" id="PF05424">
    <property type="entry name" value="Duffy_binding"/>
    <property type="match status" value="4"/>
</dbReference>
<keyword evidence="2" id="KW-0812">Transmembrane</keyword>
<feature type="region of interest" description="Disordered" evidence="1">
    <location>
        <begin position="2276"/>
        <end position="2387"/>
    </location>
</feature>
<dbReference type="InterPro" id="IPR054595">
    <property type="entry name" value="DBL_C"/>
</dbReference>
<organism evidence="9 10">
    <name type="scientific">Plasmodium reichenowi</name>
    <dbReference type="NCBI Taxonomy" id="5854"/>
    <lineage>
        <taxon>Eukaryota</taxon>
        <taxon>Sar</taxon>
        <taxon>Alveolata</taxon>
        <taxon>Apicomplexa</taxon>
        <taxon>Aconoidasida</taxon>
        <taxon>Haemosporida</taxon>
        <taxon>Plasmodiidae</taxon>
        <taxon>Plasmodium</taxon>
        <taxon>Plasmodium (Laverania)</taxon>
    </lineage>
</organism>
<feature type="compositionally biased region" description="Polar residues" evidence="1">
    <location>
        <begin position="1680"/>
        <end position="1703"/>
    </location>
</feature>
<feature type="region of interest" description="Disordered" evidence="1">
    <location>
        <begin position="1474"/>
        <end position="1603"/>
    </location>
</feature>
<dbReference type="InterPro" id="IPR044932">
    <property type="entry name" value="PfEMP1_ATS_sf"/>
</dbReference>
<dbReference type="Gene3D" id="1.20.1310.20">
    <property type="entry name" value="Duffy-antigen binding domain"/>
    <property type="match status" value="4"/>
</dbReference>
<feature type="domain" description="Duffy-binding-like" evidence="8">
    <location>
        <begin position="1811"/>
        <end position="1961"/>
    </location>
</feature>
<feature type="domain" description="Duffy-antigen binding" evidence="4">
    <location>
        <begin position="1379"/>
        <end position="1472"/>
    </location>
</feature>
<dbReference type="EMBL" id="HG810773">
    <property type="protein sequence ID" value="CDO65679.1"/>
    <property type="molecule type" value="Genomic_DNA"/>
</dbReference>
<accession>A0A060RWQ9</accession>
<dbReference type="GO" id="GO:0016020">
    <property type="term" value="C:membrane"/>
    <property type="evidence" value="ECO:0007669"/>
    <property type="project" value="InterPro"/>
</dbReference>
<dbReference type="Pfam" id="PF15447">
    <property type="entry name" value="NTS"/>
    <property type="match status" value="1"/>
</dbReference>
<gene>
    <name evidence="9" type="primary">VAR</name>
    <name evidence="9" type="ORF">PRCDC_1239700</name>
</gene>
<dbReference type="Pfam" id="PF15445">
    <property type="entry name" value="ATS"/>
    <property type="match status" value="1"/>
</dbReference>
<feature type="compositionally biased region" description="Polar residues" evidence="1">
    <location>
        <begin position="2220"/>
        <end position="2229"/>
    </location>
</feature>
<evidence type="ECO:0000259" key="7">
    <source>
        <dbReference type="Pfam" id="PF18562"/>
    </source>
</evidence>
<feature type="compositionally biased region" description="Acidic residues" evidence="1">
    <location>
        <begin position="2242"/>
        <end position="2254"/>
    </location>
</feature>
<feature type="region of interest" description="Disordered" evidence="1">
    <location>
        <begin position="2220"/>
        <end position="2264"/>
    </location>
</feature>
<feature type="compositionally biased region" description="Polar residues" evidence="1">
    <location>
        <begin position="1479"/>
        <end position="1502"/>
    </location>
</feature>
<evidence type="ECO:0000256" key="2">
    <source>
        <dbReference type="SAM" id="Phobius"/>
    </source>
</evidence>
<dbReference type="GO" id="GO:0046789">
    <property type="term" value="F:host cell surface receptor binding"/>
    <property type="evidence" value="ECO:0007669"/>
    <property type="project" value="InterPro"/>
</dbReference>
<dbReference type="Gene3D" id="1.20.58.1930">
    <property type="match status" value="1"/>
</dbReference>
<evidence type="ECO:0000313" key="9">
    <source>
        <dbReference type="EMBL" id="CDO65679.1"/>
    </source>
</evidence>
<feature type="compositionally biased region" description="Polar residues" evidence="1">
    <location>
        <begin position="2557"/>
        <end position="2570"/>
    </location>
</feature>
<feature type="domain" description="Duffy-binding-like" evidence="3">
    <location>
        <begin position="2077"/>
        <end position="2225"/>
    </location>
</feature>
<feature type="domain" description="Duffy-binding-like" evidence="3">
    <location>
        <begin position="617"/>
        <end position="772"/>
    </location>
</feature>
<evidence type="ECO:0000259" key="5">
    <source>
        <dbReference type="Pfam" id="PF15445"/>
    </source>
</evidence>
<reference evidence="9" key="1">
    <citation type="submission" date="2014-01" db="EMBL/GenBank/DDBJ databases">
        <authorList>
            <person name="Aslett M."/>
        </authorList>
    </citation>
    <scope>NUCLEOTIDE SEQUENCE</scope>
    <source>
        <strain evidence="9">CDC</strain>
    </source>
</reference>
<dbReference type="Pfam" id="PF22672">
    <property type="entry name" value="DBL_C"/>
    <property type="match status" value="3"/>
</dbReference>
<evidence type="ECO:0000259" key="3">
    <source>
        <dbReference type="Pfam" id="PF03011"/>
    </source>
</evidence>
<dbReference type="InterPro" id="IPR029211">
    <property type="entry name" value="PfEMP1_ATS"/>
</dbReference>
<feature type="compositionally biased region" description="Polar residues" evidence="1">
    <location>
        <begin position="1406"/>
        <end position="1438"/>
    </location>
</feature>
<dbReference type="SUPFAM" id="SSF140924">
    <property type="entry name" value="Duffy binding domain-like"/>
    <property type="match status" value="5"/>
</dbReference>
<feature type="domain" description="Duffy-antigen binding" evidence="4">
    <location>
        <begin position="935"/>
        <end position="1103"/>
    </location>
</feature>
<keyword evidence="10" id="KW-1185">Reference proteome</keyword>
<feature type="domain" description="Cysteine-rich interdomain region 1 gamma" evidence="7">
    <location>
        <begin position="2017"/>
        <end position="2059"/>
    </location>
</feature>
<sequence length="2872" mass="326263">MGRSNSGGKEKEKDAKHLLDSIGKKVHDQVKNAVKDYVSELKGNLASPTIFPGETVSSADPCTFEYAKLNKANGGNVDPCKELSGRTDVNRFSDTLSGQCTGSKMRRDGKGACAPFRRLHICDHNLENINTSKIDNTHKLLADVCQAALHEGQSITRDYPQHQLNNKDSPSELCTVLARSFADIGDIVRGRDLFHGNPEEKTKREQLDKNLKEIFKEIHGGLGKEAKKHYEGDKEYYQLREDWWDANRETVWKAITCNTKAGDTYFRTTCYDDHGGAQANNQCRCPPQRGRKESGRGGVVNVVPTYFDYVPQFLRWFEEWAEDFCRKKKKKVENLEKECRGKDKEGNQRYCSGNGYDCEKTIYRKGKLVIGYQCTNCSVLCRLYEKWIDNQKKEFLKQREKYKKEIEGNGMQGRSTNGNHKGYEEKFYNQLKNAKIKVNEFLDLLNKDEECEAITGKEEIINFKTVDDGRDKSKNDEGTFYHSQYCKPCPGCGMKKKSDGWKERKEGKCSRDKHYRIKEEERGKEIKVLSFGDKRHEMRKKIDEFCGNSESQELFEKWKCYKHENVETVRTNDSDDDDDDDDGEYIKHAGGLCTVKNKKKKKSAEEPEELQKTFNDFFYFWIGRFLNDSMYWRNKVGSCLKNGKKTCGKPKCKDECDCFLKWIKKKQEEWDAIKQQFDTQDIVENGLLGHLGHEYILEENLKLDELLKSIKSGYGEVKEIQGIQNMLEKEKEREAEEEADSGVSNGEDNNTIDKLLKHEGQDATKCKENQEQCPPESPGRILRPSNDVVESDSDDSEDEEEPPPTPRKPPKEVENPCANPSGGESGHQKYPAVAESVAEDMRQKAHEEMIANSVVHKGKDHGKNGKSCLIGDISKATFRNGRNPSPLKEEVCSITDQHTNDSRSTNYGPCEGKGDGFTIGDTWLDQKIESTTPDVYIRRRRKHMCTSNLEKIDDNYVIGSTNVNDTFLVDVLLSAKKEAEKIKEKYRDPNGQTHDQSVCRAMKYSFADIGDIIRGRDMWDLDRGEKTTQENLVKIFKEIKDKLPKEIQGKYANDKDPKIQYKQLREDWWSANRRQVWGAMTCENIGVTCDGSPYEDYIPQRLRWMTEWAEWFCKAQKKAYEDLDDACEKCMGTDNGLSCIQGTQNCQQCDKQCQEYTKFVNKWKQQWQQMERQYALLYLNAQTTSNKGGISAYAGAVEEKDKPVVAFLQQLQKKNGDTSTSSTVTSPYRSAAGYIHQELPNTGCLSHQNEFCYNKNGVISRSGGNVNEKYAFKNPPHGYATACNCKNNTKPTGDSRARREPDPEEALPLPPPPPPPSASPSQPKVEDVCKIIGDIFKDTQSLNAACSQKYGPGKNYGWRCIPSGSNTNGGGKSGEKGAICIPPRRRKLYVEPLKTWAEETAKRSKSLQNGDSSEATPDSQEAGSNGQTASESTGQTATQQPNPLLEAFIQSAAIETFFLWHQYKQLHKTEDDTSRALGNHSTGDSGSYSTGLFGSSNSNIQALPSPVTLGQPGPDGSYTPGPVGAREPQGLQSPLTNGEDSGSWTDNAYGLRSLNGPGRNTENELSPAGGPPLNNRLQLQPLPSVLSSDNSDDSPQSQLLSGKIPPDFLRQMFYTLADYKDILFSGSSDTSGKDVTSSSSNDNLKNIVLEAGGNEQKAEMEKIQNAISSYFQKIRDESSHSVTARSPRDTSTQNSVKTPSTSGKDPKTLWNDTLGPAVWEAMICALTYKEKDTQIGPKGDEDKIEKDETAYNQLFNGAKNALKEDYKYETVKLENSGDTEARGKYDPSSGDTPTLLSKFVLRPTYFRYLEEWGENFCKKRTEKLKAVKKACREKHNGDPTYCSGDGYDCTKDSNYRNVNFADPDCPRCGKHCRFYKNWIEKKVHEFYRQQNIYEDELGKLKANSNNGNDKNIYEKLKDYTSAAKFLKEFKHCKPGDDDDKDEDEKDNKIDFENPENTFNPSTYCKACPVYGVNCPKNGKGVCQDKLPNATNSVGEETPITILINDGVINGTTNGATDSSPNDNYQELKECSKKYSLFKGLRKQKWTCQKKNEVDQCKLEGVENDTYFDKDIVFNEYFQRWLRYFVRDYNILKHKIHPCLEKEKEDGKERKCIKECNDKCECAQKWLKIKEDEWGKIKRHYLKCSRTPDDSIAYRVRSYFNLLHFDNDMKKVKGKHKSLDDFENSEYCNGSANSKIGNKGEKKDIIDCLLKNFQNEIQTCQTNHQPSDSKQPCVETPPHVGDVDEEEEYENEEENPNQVEKGKVANKAPSFCKDVLNDETKKEVEDGGCEEADTSGPKKADEDAENDGSSGSEEEKGEPTAVIEPQPEDKVENEEDKNKIPENKPKDESKKEIKDEVTKETREEKAPVKPADQPETRRNPPQVEENQFDHPAVIPALSSSTLMWSIGISFAALTYWLLKVIYMFFICVICVFYVCYMYLDIWNKKTKSSVDMLRVLQIPQNDYGTPTLKSSNRYVPYRSAQYRGKRYIYIEGDSGTDSGYTDHYSDITSSSESEYEEFDINDIYVPRAPKYKTLIEVVLEPSKRDTQNDIQSDDIPSDTPNTPSDNTPSNKLTDEEWNELKDVFISQYLPNIQPNDIPNNNISATIPTNTNNTTMSRHNVDNNTHSNLSRDNVDQKPFIMSIHDRYLLSGEEYNYDMNTNPMDDIPISSKNDVYSGIDLINDSLNSGNQPIDIYDELLKRKENELFGPNHVKQTSTHSVAKPTNSDPTMNQLNLFHKWLDRHRNICEKGSNKEELLNKLNEEWNKDNNSGDIPSDSNKMLNTDVSIQIDMNNPKTTNINPDNYSMDTILEDMDKYNEPYYDVQDDIYYDVNDHDASTVESNNMDVPSKVKIEMSVKNTQMMEGKYPIGDVWDI</sequence>
<keyword evidence="2" id="KW-0472">Membrane</keyword>
<dbReference type="Pfam" id="PF03011">
    <property type="entry name" value="PFEMP"/>
    <property type="match status" value="2"/>
</dbReference>
<dbReference type="FunFam" id="1.20.1310.20:FF:000001">
    <property type="entry name" value="Erythrocyte membrane protein 1, PfEMP1"/>
    <property type="match status" value="1"/>
</dbReference>
<dbReference type="Proteomes" id="UP000027581">
    <property type="component" value="Unassembled WGS sequence"/>
</dbReference>
<dbReference type="InterPro" id="IPR008602">
    <property type="entry name" value="Duffy-antigen-binding"/>
</dbReference>
<dbReference type="InterPro" id="IPR041480">
    <property type="entry name" value="CIDR1_gamma"/>
</dbReference>
<feature type="compositionally biased region" description="Acidic residues" evidence="1">
    <location>
        <begin position="789"/>
        <end position="802"/>
    </location>
</feature>
<dbReference type="VEuPathDB" id="PlasmoDB:PRG01_0904400"/>
<feature type="compositionally biased region" description="Low complexity" evidence="1">
    <location>
        <begin position="1571"/>
        <end position="1601"/>
    </location>
</feature>
<dbReference type="Pfam" id="PF18562">
    <property type="entry name" value="CIDR1_gamma"/>
    <property type="match status" value="1"/>
</dbReference>
<evidence type="ECO:0000259" key="8">
    <source>
        <dbReference type="Pfam" id="PF22672"/>
    </source>
</evidence>
<dbReference type="InterPro" id="IPR029210">
    <property type="entry name" value="PfEMP1_NTS"/>
</dbReference>
<dbReference type="InterPro" id="IPR004258">
    <property type="entry name" value="DBL"/>
</dbReference>
<feature type="domain" description="Plasmodium falciparum erythrocyte membrane protein 1 acidic terminal segment" evidence="5">
    <location>
        <begin position="2430"/>
        <end position="2872"/>
    </location>
</feature>
<dbReference type="PhylomeDB" id="A0A060RWQ9"/>
<protein>
    <submittedName>
        <fullName evidence="9">Erythrocyte membrane protein 1, EMP1</fullName>
    </submittedName>
</protein>
<dbReference type="FunFam" id="1.20.58.830:FF:000002">
    <property type="entry name" value="Erythrocyte membrane protein 1, PfEMP1"/>
    <property type="match status" value="1"/>
</dbReference>
<evidence type="ECO:0000256" key="1">
    <source>
        <dbReference type="SAM" id="MobiDB-lite"/>
    </source>
</evidence>
<feature type="region of interest" description="Disordered" evidence="1">
    <location>
        <begin position="1400"/>
        <end position="1438"/>
    </location>
</feature>
<dbReference type="FunFam" id="1.10.1900.40:FF:000001">
    <property type="entry name" value="Erythrocyte membrane protein 1"/>
    <property type="match status" value="1"/>
</dbReference>
<evidence type="ECO:0000259" key="6">
    <source>
        <dbReference type="Pfam" id="PF15447"/>
    </source>
</evidence>
<reference evidence="9" key="2">
    <citation type="submission" date="2014-05" db="EMBL/GenBank/DDBJ databases">
        <title>The genome sequences of chimpanzee malaria parasites reveal the path to human adaptation.</title>
        <authorList>
            <person name="Otto T.D."/>
            <person name="Rayner J.C."/>
            <person name="Boehme U."/>
            <person name="Pain A."/>
            <person name="Spottiswoode N."/>
            <person name="Sanders M."/>
            <person name="Quail M."/>
            <person name="Ollomo B."/>
            <person name="Renaud F."/>
            <person name="Thomas A.W."/>
            <person name="Prugnolle F."/>
            <person name="Conway D.J."/>
            <person name="Newbold C."/>
            <person name="Berriman M."/>
        </authorList>
    </citation>
    <scope>NUCLEOTIDE SEQUENCE [LARGE SCALE GENOMIC DNA]</scope>
    <source>
        <strain evidence="9">CDC</strain>
    </source>
</reference>
<feature type="transmembrane region" description="Helical" evidence="2">
    <location>
        <begin position="2391"/>
        <end position="2412"/>
    </location>
</feature>
<proteinExistence type="predicted"/>
<evidence type="ECO:0000313" key="10">
    <source>
        <dbReference type="Proteomes" id="UP000027581"/>
    </source>
</evidence>
<dbReference type="Gene3D" id="1.20.58.830">
    <property type="match status" value="4"/>
</dbReference>
<feature type="domain" description="Plasmodium falciparum erythrocyte membrane protein-1 N-terminal segment" evidence="6">
    <location>
        <begin position="14"/>
        <end position="46"/>
    </location>
</feature>
<dbReference type="Gene3D" id="1.10.1900.40">
    <property type="entry name" value="Acidic terminal segments, variant surface antigen of PfEMP1"/>
    <property type="match status" value="2"/>
</dbReference>
<feature type="region of interest" description="Disordered" evidence="1">
    <location>
        <begin position="1678"/>
        <end position="1709"/>
    </location>
</feature>
<name>A0A060RWQ9_PLARE</name>
<feature type="compositionally biased region" description="Basic and acidic residues" evidence="1">
    <location>
        <begin position="2335"/>
        <end position="2377"/>
    </location>
</feature>
<feature type="domain" description="Duffy-binding-like" evidence="8">
    <location>
        <begin position="319"/>
        <end position="467"/>
    </location>
</feature>
<feature type="region of interest" description="Disordered" evidence="1">
    <location>
        <begin position="1935"/>
        <end position="1954"/>
    </location>
</feature>
<feature type="compositionally biased region" description="Polar residues" evidence="1">
    <location>
        <begin position="1530"/>
        <end position="1546"/>
    </location>
</feature>
<feature type="transmembrane region" description="Helical" evidence="2">
    <location>
        <begin position="2419"/>
        <end position="2438"/>
    </location>
</feature>
<evidence type="ECO:0000259" key="4">
    <source>
        <dbReference type="Pfam" id="PF05424"/>
    </source>
</evidence>
<feature type="compositionally biased region" description="Basic and acidic residues" evidence="1">
    <location>
        <begin position="754"/>
        <end position="770"/>
    </location>
</feature>